<keyword evidence="8" id="KW-0963">Cytoplasm</keyword>
<evidence type="ECO:0000313" key="12">
    <source>
        <dbReference type="EMBL" id="MBM7621497.1"/>
    </source>
</evidence>
<dbReference type="Gene3D" id="1.10.730.10">
    <property type="entry name" value="Isoleucyl-tRNA Synthetase, Domain 1"/>
    <property type="match status" value="1"/>
</dbReference>
<feature type="domain" description="Arginyl tRNA synthetase N-terminal" evidence="11">
    <location>
        <begin position="1"/>
        <end position="83"/>
    </location>
</feature>
<dbReference type="InterPro" id="IPR005148">
    <property type="entry name" value="Arg-tRNA-synth_N"/>
</dbReference>
<evidence type="ECO:0000256" key="3">
    <source>
        <dbReference type="ARBA" id="ARBA00022741"/>
    </source>
</evidence>
<keyword evidence="5 8" id="KW-0648">Protein biosynthesis</keyword>
<dbReference type="PRINTS" id="PR01038">
    <property type="entry name" value="TRNASYNTHARG"/>
</dbReference>
<dbReference type="CDD" id="cd07956">
    <property type="entry name" value="Anticodon_Ia_Arg"/>
    <property type="match status" value="1"/>
</dbReference>
<dbReference type="Proteomes" id="UP000737402">
    <property type="component" value="Unassembled WGS sequence"/>
</dbReference>
<feature type="short sequence motif" description="'HIGH' region" evidence="8">
    <location>
        <begin position="121"/>
        <end position="131"/>
    </location>
</feature>
<evidence type="ECO:0000313" key="13">
    <source>
        <dbReference type="Proteomes" id="UP000737402"/>
    </source>
</evidence>
<keyword evidence="2 8" id="KW-0436">Ligase</keyword>
<keyword evidence="6 8" id="KW-0030">Aminoacyl-tRNA synthetase</keyword>
<feature type="domain" description="DALR anticodon binding" evidence="10">
    <location>
        <begin position="450"/>
        <end position="564"/>
    </location>
</feature>
<evidence type="ECO:0000256" key="8">
    <source>
        <dbReference type="HAMAP-Rule" id="MF_00123"/>
    </source>
</evidence>
<evidence type="ECO:0000256" key="5">
    <source>
        <dbReference type="ARBA" id="ARBA00022917"/>
    </source>
</evidence>
<keyword evidence="4 8" id="KW-0067">ATP-binding</keyword>
<comment type="similarity">
    <text evidence="1 8 9">Belongs to the class-I aminoacyl-tRNA synthetase family.</text>
</comment>
<accession>A0ABS2P4E2</accession>
<gene>
    <name evidence="8" type="primary">argS</name>
    <name evidence="12" type="ORF">JOC95_003386</name>
</gene>
<dbReference type="PANTHER" id="PTHR11956">
    <property type="entry name" value="ARGINYL-TRNA SYNTHETASE"/>
    <property type="match status" value="1"/>
</dbReference>
<dbReference type="RefSeq" id="WP_204418286.1">
    <property type="nucleotide sequence ID" value="NZ_JAFBED010000008.1"/>
</dbReference>
<dbReference type="InterPro" id="IPR035684">
    <property type="entry name" value="ArgRS_core"/>
</dbReference>
<dbReference type="SMART" id="SM01016">
    <property type="entry name" value="Arg_tRNA_synt_N"/>
    <property type="match status" value="1"/>
</dbReference>
<keyword evidence="13" id="KW-1185">Reference proteome</keyword>
<organism evidence="12 13">
    <name type="scientific">Sutcliffiella tianshenii</name>
    <dbReference type="NCBI Taxonomy" id="1463404"/>
    <lineage>
        <taxon>Bacteria</taxon>
        <taxon>Bacillati</taxon>
        <taxon>Bacillota</taxon>
        <taxon>Bacilli</taxon>
        <taxon>Bacillales</taxon>
        <taxon>Bacillaceae</taxon>
        <taxon>Sutcliffiella</taxon>
    </lineage>
</organism>
<dbReference type="HAMAP" id="MF_00123">
    <property type="entry name" value="Arg_tRNA_synth"/>
    <property type="match status" value="1"/>
</dbReference>
<dbReference type="SMART" id="SM00836">
    <property type="entry name" value="DALR_1"/>
    <property type="match status" value="1"/>
</dbReference>
<evidence type="ECO:0000259" key="10">
    <source>
        <dbReference type="SMART" id="SM00836"/>
    </source>
</evidence>
<comment type="catalytic activity">
    <reaction evidence="7 8">
        <text>tRNA(Arg) + L-arginine + ATP = L-arginyl-tRNA(Arg) + AMP + diphosphate</text>
        <dbReference type="Rhea" id="RHEA:20301"/>
        <dbReference type="Rhea" id="RHEA-COMP:9658"/>
        <dbReference type="Rhea" id="RHEA-COMP:9673"/>
        <dbReference type="ChEBI" id="CHEBI:30616"/>
        <dbReference type="ChEBI" id="CHEBI:32682"/>
        <dbReference type="ChEBI" id="CHEBI:33019"/>
        <dbReference type="ChEBI" id="CHEBI:78442"/>
        <dbReference type="ChEBI" id="CHEBI:78513"/>
        <dbReference type="ChEBI" id="CHEBI:456215"/>
        <dbReference type="EC" id="6.1.1.19"/>
    </reaction>
</comment>
<evidence type="ECO:0000256" key="7">
    <source>
        <dbReference type="ARBA" id="ARBA00049339"/>
    </source>
</evidence>
<evidence type="ECO:0000259" key="11">
    <source>
        <dbReference type="SMART" id="SM01016"/>
    </source>
</evidence>
<dbReference type="InterPro" id="IPR014729">
    <property type="entry name" value="Rossmann-like_a/b/a_fold"/>
</dbReference>
<comment type="subunit">
    <text evidence="8">Monomer.</text>
</comment>
<dbReference type="InterPro" id="IPR001278">
    <property type="entry name" value="Arg-tRNA-ligase"/>
</dbReference>
<dbReference type="EC" id="6.1.1.19" evidence="8"/>
<evidence type="ECO:0000256" key="4">
    <source>
        <dbReference type="ARBA" id="ARBA00022840"/>
    </source>
</evidence>
<dbReference type="Pfam" id="PF00750">
    <property type="entry name" value="tRNA-synt_1d"/>
    <property type="match status" value="1"/>
</dbReference>
<dbReference type="Gene3D" id="3.40.50.620">
    <property type="entry name" value="HUPs"/>
    <property type="match status" value="1"/>
</dbReference>
<evidence type="ECO:0000256" key="9">
    <source>
        <dbReference type="RuleBase" id="RU363038"/>
    </source>
</evidence>
<dbReference type="SUPFAM" id="SSF55190">
    <property type="entry name" value="Arginyl-tRNA synthetase (ArgRS), N-terminal 'additional' domain"/>
    <property type="match status" value="1"/>
</dbReference>
<dbReference type="Pfam" id="PF03485">
    <property type="entry name" value="Arg_tRNA_synt_N"/>
    <property type="match status" value="1"/>
</dbReference>
<comment type="caution">
    <text evidence="12">The sequence shown here is derived from an EMBL/GenBank/DDBJ whole genome shotgun (WGS) entry which is preliminary data.</text>
</comment>
<dbReference type="InterPro" id="IPR009080">
    <property type="entry name" value="tRNAsynth_Ia_anticodon-bd"/>
</dbReference>
<dbReference type="PANTHER" id="PTHR11956:SF5">
    <property type="entry name" value="ARGININE--TRNA LIGASE, CYTOPLASMIC"/>
    <property type="match status" value="1"/>
</dbReference>
<evidence type="ECO:0000256" key="6">
    <source>
        <dbReference type="ARBA" id="ARBA00023146"/>
    </source>
</evidence>
<reference evidence="12 13" key="1">
    <citation type="submission" date="2021-01" db="EMBL/GenBank/DDBJ databases">
        <title>Genomic Encyclopedia of Type Strains, Phase IV (KMG-IV): sequencing the most valuable type-strain genomes for metagenomic binning, comparative biology and taxonomic classification.</title>
        <authorList>
            <person name="Goeker M."/>
        </authorList>
    </citation>
    <scope>NUCLEOTIDE SEQUENCE [LARGE SCALE GENOMIC DNA]</scope>
    <source>
        <strain evidence="12 13">DSM 25879</strain>
    </source>
</reference>
<dbReference type="Pfam" id="PF05746">
    <property type="entry name" value="DALR_1"/>
    <property type="match status" value="1"/>
</dbReference>
<dbReference type="InterPro" id="IPR008909">
    <property type="entry name" value="DALR_anticod-bd"/>
</dbReference>
<dbReference type="SUPFAM" id="SSF52374">
    <property type="entry name" value="Nucleotidylyl transferase"/>
    <property type="match status" value="1"/>
</dbReference>
<protein>
    <recommendedName>
        <fullName evidence="8">Arginine--tRNA ligase</fullName>
        <ecNumber evidence="8">6.1.1.19</ecNumber>
    </recommendedName>
    <alternativeName>
        <fullName evidence="8">Arginyl-tRNA synthetase</fullName>
        <shortName evidence="8">ArgRS</shortName>
    </alternativeName>
</protein>
<dbReference type="SUPFAM" id="SSF47323">
    <property type="entry name" value="Anticodon-binding domain of a subclass of class I aminoacyl-tRNA synthetases"/>
    <property type="match status" value="1"/>
</dbReference>
<evidence type="ECO:0000256" key="1">
    <source>
        <dbReference type="ARBA" id="ARBA00005594"/>
    </source>
</evidence>
<dbReference type="Gene3D" id="3.30.1360.70">
    <property type="entry name" value="Arginyl tRNA synthetase N-terminal domain"/>
    <property type="match status" value="1"/>
</dbReference>
<dbReference type="GO" id="GO:0004814">
    <property type="term" value="F:arginine-tRNA ligase activity"/>
    <property type="evidence" value="ECO:0007669"/>
    <property type="project" value="UniProtKB-EC"/>
</dbReference>
<keyword evidence="3 8" id="KW-0547">Nucleotide-binding</keyword>
<evidence type="ECO:0000256" key="2">
    <source>
        <dbReference type="ARBA" id="ARBA00022598"/>
    </source>
</evidence>
<dbReference type="NCBIfam" id="TIGR00456">
    <property type="entry name" value="argS"/>
    <property type="match status" value="1"/>
</dbReference>
<name>A0ABS2P4E2_9BACI</name>
<sequence length="564" mass="63669">MNIIHIIASSIQQAVPELNIEQISIRIEKPKYANHGDFAFPVFDLAKIRKQAPQAIASSLAGKIQDPWVMKTEAVGPYVNFFLQKEKVQKEIISNILAMGKDYGNLNIGKGENVVLDLSSPNIAKPFSMGHLRSTVIGTSIANILEKCGYQTVRINYLGDWGTQFGKLIVAYLKWGSAESVRENPIPELLKLYVKFHQEAADNPALDDEGRLWFKRLEDGNEDARSLWKWFREESLHEFQRIYDLLGIRFDSYNGEAFYNDKMDAIIERLKELELLTHSDGAEVVVLDESLSLPPCLIKKSDGATLYATRDLAAAFYRKAEYKFAKALYVVGQEQTIHFQQVKAVVAKMGESWAKDMHHIPFGLLLKDGKKMSTRKGKVILLEKVIQEAIELAERNIAAKNPQLPNKQEVAKQVGVGAIIFHDLKNYRLNSIEFSLGDMLKFEGETGPYVQYTHARASSILRKASWVNDGDITYSGLKDDYSWNLSKLLYAFPETIEKACAGFDPSIVAKYIVDVCQSFNSWYGHEKFLTEDEEKVARLSLVYATTLVIQESLSLLGMSAPDEM</sequence>
<proteinExistence type="inferred from homology"/>
<dbReference type="CDD" id="cd00671">
    <property type="entry name" value="ArgRS_core"/>
    <property type="match status" value="1"/>
</dbReference>
<comment type="subcellular location">
    <subcellularLocation>
        <location evidence="8">Cytoplasm</location>
    </subcellularLocation>
</comment>
<dbReference type="EMBL" id="JAFBED010000008">
    <property type="protein sequence ID" value="MBM7621497.1"/>
    <property type="molecule type" value="Genomic_DNA"/>
</dbReference>
<dbReference type="InterPro" id="IPR036695">
    <property type="entry name" value="Arg-tRNA-synth_N_sf"/>
</dbReference>